<gene>
    <name evidence="1" type="ORF">ACJMK2_031992</name>
</gene>
<evidence type="ECO:0000313" key="1">
    <source>
        <dbReference type="EMBL" id="KAL3879705.1"/>
    </source>
</evidence>
<keyword evidence="2" id="KW-1185">Reference proteome</keyword>
<name>A0ABD3X1V2_SINWO</name>
<organism evidence="1 2">
    <name type="scientific">Sinanodonta woodiana</name>
    <name type="common">Chinese pond mussel</name>
    <name type="synonym">Anodonta woodiana</name>
    <dbReference type="NCBI Taxonomy" id="1069815"/>
    <lineage>
        <taxon>Eukaryota</taxon>
        <taxon>Metazoa</taxon>
        <taxon>Spiralia</taxon>
        <taxon>Lophotrochozoa</taxon>
        <taxon>Mollusca</taxon>
        <taxon>Bivalvia</taxon>
        <taxon>Autobranchia</taxon>
        <taxon>Heteroconchia</taxon>
        <taxon>Palaeoheterodonta</taxon>
        <taxon>Unionida</taxon>
        <taxon>Unionoidea</taxon>
        <taxon>Unionidae</taxon>
        <taxon>Unioninae</taxon>
        <taxon>Sinanodonta</taxon>
    </lineage>
</organism>
<reference evidence="1 2" key="1">
    <citation type="submission" date="2024-11" db="EMBL/GenBank/DDBJ databases">
        <title>Chromosome-level genome assembly of the freshwater bivalve Anodonta woodiana.</title>
        <authorList>
            <person name="Chen X."/>
        </authorList>
    </citation>
    <scope>NUCLEOTIDE SEQUENCE [LARGE SCALE GENOMIC DNA]</scope>
    <source>
        <strain evidence="1">MN2024</strain>
        <tissue evidence="1">Gills</tissue>
    </source>
</reference>
<proteinExistence type="predicted"/>
<evidence type="ECO:0000313" key="2">
    <source>
        <dbReference type="Proteomes" id="UP001634394"/>
    </source>
</evidence>
<comment type="caution">
    <text evidence="1">The sequence shown here is derived from an EMBL/GenBank/DDBJ whole genome shotgun (WGS) entry which is preliminary data.</text>
</comment>
<dbReference type="Proteomes" id="UP001634394">
    <property type="component" value="Unassembled WGS sequence"/>
</dbReference>
<dbReference type="AlphaFoldDB" id="A0ABD3X1V2"/>
<accession>A0ABD3X1V2</accession>
<protein>
    <submittedName>
        <fullName evidence="1">Uncharacterized protein</fullName>
    </submittedName>
</protein>
<dbReference type="EMBL" id="JBJQND010000004">
    <property type="protein sequence ID" value="KAL3879705.1"/>
    <property type="molecule type" value="Genomic_DNA"/>
</dbReference>
<sequence>METNLNTNLVYSLLNTLSSTFSASLSDFSMCDIAEVRTHITNPIQEYLVQNDMELFNMADVYPEFLRVNHNKYSITVHIDSHKFHAFEVFRMVQETREKHYDSYVV</sequence>